<protein>
    <submittedName>
        <fullName evidence="1">Uncharacterized protein</fullName>
    </submittedName>
</protein>
<organism evidence="1 2">
    <name type="scientific">Maritalea mobilis</name>
    <dbReference type="NCBI Taxonomy" id="483324"/>
    <lineage>
        <taxon>Bacteria</taxon>
        <taxon>Pseudomonadati</taxon>
        <taxon>Pseudomonadota</taxon>
        <taxon>Alphaproteobacteria</taxon>
        <taxon>Hyphomicrobiales</taxon>
        <taxon>Devosiaceae</taxon>
        <taxon>Maritalea</taxon>
    </lineage>
</organism>
<name>A0A4R6W192_9HYPH</name>
<dbReference type="AlphaFoldDB" id="A0A4R6W192"/>
<dbReference type="Proteomes" id="UP000295391">
    <property type="component" value="Unassembled WGS sequence"/>
</dbReference>
<sequence>MLATTNAARMAQWSQRPCAPVAFLSPHAPTTVIPAKAGIQEGGYPGVSNIASSQPLQLPLRIDVVTFANCASINNTGNAYERGH</sequence>
<accession>A0A4R6W192</accession>
<reference evidence="1 2" key="1">
    <citation type="submission" date="2019-03" db="EMBL/GenBank/DDBJ databases">
        <title>Genomic Encyclopedia of Type Strains, Phase III (KMG-III): the genomes of soil and plant-associated and newly described type strains.</title>
        <authorList>
            <person name="Whitman W."/>
        </authorList>
    </citation>
    <scope>NUCLEOTIDE SEQUENCE [LARGE SCALE GENOMIC DNA]</scope>
    <source>
        <strain evidence="1 2">CGMCC 1.7002</strain>
    </source>
</reference>
<evidence type="ECO:0000313" key="1">
    <source>
        <dbReference type="EMBL" id="TDQ66705.1"/>
    </source>
</evidence>
<evidence type="ECO:0000313" key="2">
    <source>
        <dbReference type="Proteomes" id="UP000295391"/>
    </source>
</evidence>
<proteinExistence type="predicted"/>
<gene>
    <name evidence="1" type="ORF">ATL17_0708</name>
</gene>
<dbReference type="EMBL" id="SNYR01000001">
    <property type="protein sequence ID" value="TDQ66705.1"/>
    <property type="molecule type" value="Genomic_DNA"/>
</dbReference>
<keyword evidence="2" id="KW-1185">Reference proteome</keyword>
<comment type="caution">
    <text evidence="1">The sequence shown here is derived from an EMBL/GenBank/DDBJ whole genome shotgun (WGS) entry which is preliminary data.</text>
</comment>